<keyword evidence="1" id="KW-0472">Membrane</keyword>
<organism evidence="2 3">
    <name type="scientific">Klebsormidium nitens</name>
    <name type="common">Green alga</name>
    <name type="synonym">Ulothrix nitens</name>
    <dbReference type="NCBI Taxonomy" id="105231"/>
    <lineage>
        <taxon>Eukaryota</taxon>
        <taxon>Viridiplantae</taxon>
        <taxon>Streptophyta</taxon>
        <taxon>Klebsormidiophyceae</taxon>
        <taxon>Klebsormidiales</taxon>
        <taxon>Klebsormidiaceae</taxon>
        <taxon>Klebsormidium</taxon>
    </lineage>
</organism>
<feature type="transmembrane region" description="Helical" evidence="1">
    <location>
        <begin position="201"/>
        <end position="223"/>
    </location>
</feature>
<keyword evidence="1" id="KW-0812">Transmembrane</keyword>
<evidence type="ECO:0000313" key="3">
    <source>
        <dbReference type="Proteomes" id="UP000054558"/>
    </source>
</evidence>
<keyword evidence="3" id="KW-1185">Reference proteome</keyword>
<feature type="transmembrane region" description="Helical" evidence="1">
    <location>
        <begin position="62"/>
        <end position="85"/>
    </location>
</feature>
<gene>
    <name evidence="2" type="ORF">KFL_002220030</name>
</gene>
<dbReference type="Proteomes" id="UP000054558">
    <property type="component" value="Unassembled WGS sequence"/>
</dbReference>
<proteinExistence type="predicted"/>
<evidence type="ECO:0000256" key="1">
    <source>
        <dbReference type="SAM" id="Phobius"/>
    </source>
</evidence>
<dbReference type="AlphaFoldDB" id="A0A1Y1I6W1"/>
<dbReference type="EMBL" id="DF237171">
    <property type="protein sequence ID" value="GAQ85159.1"/>
    <property type="molecule type" value="Genomic_DNA"/>
</dbReference>
<feature type="transmembrane region" description="Helical" evidence="1">
    <location>
        <begin position="281"/>
        <end position="300"/>
    </location>
</feature>
<reference evidence="2 3" key="1">
    <citation type="journal article" date="2014" name="Nat. Commun.">
        <title>Klebsormidium flaccidum genome reveals primary factors for plant terrestrial adaptation.</title>
        <authorList>
            <person name="Hori K."/>
            <person name="Maruyama F."/>
            <person name="Fujisawa T."/>
            <person name="Togashi T."/>
            <person name="Yamamoto N."/>
            <person name="Seo M."/>
            <person name="Sato S."/>
            <person name="Yamada T."/>
            <person name="Mori H."/>
            <person name="Tajima N."/>
            <person name="Moriyama T."/>
            <person name="Ikeuchi M."/>
            <person name="Watanabe M."/>
            <person name="Wada H."/>
            <person name="Kobayashi K."/>
            <person name="Saito M."/>
            <person name="Masuda T."/>
            <person name="Sasaki-Sekimoto Y."/>
            <person name="Mashiguchi K."/>
            <person name="Awai K."/>
            <person name="Shimojima M."/>
            <person name="Masuda S."/>
            <person name="Iwai M."/>
            <person name="Nobusawa T."/>
            <person name="Narise T."/>
            <person name="Kondo S."/>
            <person name="Saito H."/>
            <person name="Sato R."/>
            <person name="Murakawa M."/>
            <person name="Ihara Y."/>
            <person name="Oshima-Yamada Y."/>
            <person name="Ohtaka K."/>
            <person name="Satoh M."/>
            <person name="Sonobe K."/>
            <person name="Ishii M."/>
            <person name="Ohtani R."/>
            <person name="Kanamori-Sato M."/>
            <person name="Honoki R."/>
            <person name="Miyazaki D."/>
            <person name="Mochizuki H."/>
            <person name="Umetsu J."/>
            <person name="Higashi K."/>
            <person name="Shibata D."/>
            <person name="Kamiya Y."/>
            <person name="Sato N."/>
            <person name="Nakamura Y."/>
            <person name="Tabata S."/>
            <person name="Ida S."/>
            <person name="Kurokawa K."/>
            <person name="Ohta H."/>
        </authorList>
    </citation>
    <scope>NUCLEOTIDE SEQUENCE [LARGE SCALE GENOMIC DNA]</scope>
    <source>
        <strain evidence="2 3">NIES-2285</strain>
    </source>
</reference>
<name>A0A1Y1I6W1_KLENI</name>
<protein>
    <submittedName>
        <fullName evidence="2">Uncharacterized protein</fullName>
    </submittedName>
</protein>
<keyword evidence="1" id="KW-1133">Transmembrane helix</keyword>
<sequence>MGFLTVPVLGVSILGVIFTVRFIQALDATRPEAGFVSLRDKLHELAGEHPAAGMNHGIKVEIIFLILAVVADGLECLWTFSVLLIDLFSYCSKDGLDDPLFSGMREQLAQYAWKAPDITYGSQVMRLIVLGSIWNKGAFYGLFCWRGGAVLRWQEVGPHLLELLAGAHSSPLGVPPRGDSRSGLPNTCTYDDVANSIRGTLLLSFVTFFVVLPASYAGCLWNFERGSLSCGGKVGYGLVTAWGFVWALVTNFLINVKVMLSLGALLSVQAFYLGIDDNKPFIFSISACLVASGAARNLWVMMQSILRQTMFELGLVSEGPPESNRVVDNTPMMIAGFLSIVLYIVSAGQLKHSSILRADLAVGITWLDLLLADQ</sequence>
<accession>A0A1Y1I6W1</accession>
<feature type="transmembrane region" description="Helical" evidence="1">
    <location>
        <begin position="235"/>
        <end position="253"/>
    </location>
</feature>
<evidence type="ECO:0000313" key="2">
    <source>
        <dbReference type="EMBL" id="GAQ85159.1"/>
    </source>
</evidence>